<name>A0A839T6H2_AZOMA</name>
<protein>
    <submittedName>
        <fullName evidence="1">Uncharacterized protein</fullName>
    </submittedName>
</protein>
<gene>
    <name evidence="1" type="ORF">FHR87_002856</name>
</gene>
<comment type="caution">
    <text evidence="1">The sequence shown here is derived from an EMBL/GenBank/DDBJ whole genome shotgun (WGS) entry which is preliminary data.</text>
</comment>
<accession>A0A839T6H2</accession>
<dbReference type="Proteomes" id="UP000549250">
    <property type="component" value="Unassembled WGS sequence"/>
</dbReference>
<evidence type="ECO:0000313" key="1">
    <source>
        <dbReference type="EMBL" id="MBB3104440.1"/>
    </source>
</evidence>
<organism evidence="1 2">
    <name type="scientific">Azomonas macrocytogenes</name>
    <name type="common">Azotobacter macrocytogenes</name>
    <dbReference type="NCBI Taxonomy" id="69962"/>
    <lineage>
        <taxon>Bacteria</taxon>
        <taxon>Pseudomonadati</taxon>
        <taxon>Pseudomonadota</taxon>
        <taxon>Gammaproteobacteria</taxon>
        <taxon>Pseudomonadales</taxon>
        <taxon>Pseudomonadaceae</taxon>
        <taxon>Azomonas</taxon>
    </lineage>
</organism>
<dbReference type="EMBL" id="JACHXI010000015">
    <property type="protein sequence ID" value="MBB3104440.1"/>
    <property type="molecule type" value="Genomic_DNA"/>
</dbReference>
<evidence type="ECO:0000313" key="2">
    <source>
        <dbReference type="Proteomes" id="UP000549250"/>
    </source>
</evidence>
<proteinExistence type="predicted"/>
<keyword evidence="2" id="KW-1185">Reference proteome</keyword>
<dbReference type="AlphaFoldDB" id="A0A839T6H2"/>
<reference evidence="1 2" key="1">
    <citation type="submission" date="2020-08" db="EMBL/GenBank/DDBJ databases">
        <title>Genomic Encyclopedia of Type Strains, Phase III (KMG-III): the genomes of soil and plant-associated and newly described type strains.</title>
        <authorList>
            <person name="Whitman W."/>
        </authorList>
    </citation>
    <scope>NUCLEOTIDE SEQUENCE [LARGE SCALE GENOMIC DNA]</scope>
    <source>
        <strain evidence="1 2">CECT 4462</strain>
    </source>
</reference>
<sequence>MLNMIEWWICLSMPPDEVAKIAKFRELNDSQRTLMLSARKEKHKFAEGIILSKSMEILFRTVPPSLYLALAMTEPEEKNERYRLMNEFNCDELGAAIIMAERIDQARGLEVLKQDEMGWIGGAP</sequence>